<feature type="domain" description="DUF7514" evidence="2">
    <location>
        <begin position="155"/>
        <end position="209"/>
    </location>
</feature>
<feature type="region of interest" description="Disordered" evidence="1">
    <location>
        <begin position="76"/>
        <end position="144"/>
    </location>
</feature>
<feature type="region of interest" description="Disordered" evidence="1">
    <location>
        <begin position="224"/>
        <end position="525"/>
    </location>
</feature>
<dbReference type="InterPro" id="IPR055936">
    <property type="entry name" value="DUF7514"/>
</dbReference>
<feature type="compositionally biased region" description="Basic and acidic residues" evidence="1">
    <location>
        <begin position="85"/>
        <end position="96"/>
    </location>
</feature>
<comment type="caution">
    <text evidence="3">The sequence shown here is derived from an EMBL/GenBank/DDBJ whole genome shotgun (WGS) entry which is preliminary data.</text>
</comment>
<sequence length="525" mass="58788">MAYAYDRSAEPGHENLPNYTTSRSPELRDTSSRWGESAHTKTTRPDNMTTSSTDDGVSPELIERITERVRKEIVEHLKQTGNIEEQAKARPMRRDSSTSSTSSHPTGRMTPPSPTQCTTRPAVSPGPARRFSEREPEREPRKKTLELSTIDLKWGTLFSSEGIPTKRLGEFLRGLANHMIEEYHPKKSIVVTPTKMAKYYTDYALENEPHPLLYLGTANRRKAAVSPPLSRRSSTSQSRARPVEIHQAKTLPKSSKVQPIERERKPYGTASDSSIEETIKIERERQPYSAQPGNGKVYTEKSNHKSASTRKPSTSRTREQPEVRERRHRSQSINTSTYAPPPRAGGSTRKSRRTSSPPIKSFSTSTPADINMGTSSKYPPLSSSSSSFTSQGQPQSQQSQQSFNPGSYGSASSASNTFPPPPPHPIDIRNNPKRLSRDERQYGRRPTDEEARLATGEFNSPRDAERWDRYQESTGRDAEHGSRGSAPVESIDPASSSNRVPSEDWYRDSRDKNRTSGYYGTRGGY</sequence>
<feature type="compositionally biased region" description="Polar residues" evidence="1">
    <location>
        <begin position="403"/>
        <end position="417"/>
    </location>
</feature>
<organism evidence="3 4">
    <name type="scientific">Lachnellula willkommii</name>
    <dbReference type="NCBI Taxonomy" id="215461"/>
    <lineage>
        <taxon>Eukaryota</taxon>
        <taxon>Fungi</taxon>
        <taxon>Dikarya</taxon>
        <taxon>Ascomycota</taxon>
        <taxon>Pezizomycotina</taxon>
        <taxon>Leotiomycetes</taxon>
        <taxon>Helotiales</taxon>
        <taxon>Lachnaceae</taxon>
        <taxon>Lachnellula</taxon>
    </lineage>
</organism>
<evidence type="ECO:0000313" key="4">
    <source>
        <dbReference type="Proteomes" id="UP000315522"/>
    </source>
</evidence>
<feature type="compositionally biased region" description="Basic and acidic residues" evidence="1">
    <location>
        <begin position="501"/>
        <end position="514"/>
    </location>
</feature>
<dbReference type="PANTHER" id="PTHR39611">
    <property type="entry name" value="HYDROXYPROLINE-RICH GLYCOPROTEIN DZ-HRGP-RELATED"/>
    <property type="match status" value="1"/>
</dbReference>
<dbReference type="Proteomes" id="UP000315522">
    <property type="component" value="Unassembled WGS sequence"/>
</dbReference>
<dbReference type="AlphaFoldDB" id="A0A559MLW3"/>
<feature type="compositionally biased region" description="Basic and acidic residues" evidence="1">
    <location>
        <begin position="316"/>
        <end position="325"/>
    </location>
</feature>
<feature type="compositionally biased region" description="Basic and acidic residues" evidence="1">
    <location>
        <begin position="277"/>
        <end position="286"/>
    </location>
</feature>
<dbReference type="Pfam" id="PF24355">
    <property type="entry name" value="DUF7514"/>
    <property type="match status" value="1"/>
</dbReference>
<evidence type="ECO:0000313" key="3">
    <source>
        <dbReference type="EMBL" id="TVY93952.1"/>
    </source>
</evidence>
<name>A0A559MLW3_9HELO</name>
<feature type="compositionally biased region" description="Low complexity" evidence="1">
    <location>
        <begin position="375"/>
        <end position="402"/>
    </location>
</feature>
<dbReference type="EMBL" id="QGML01000060">
    <property type="protein sequence ID" value="TVY93952.1"/>
    <property type="molecule type" value="Genomic_DNA"/>
</dbReference>
<feature type="compositionally biased region" description="Polar residues" evidence="1">
    <location>
        <begin position="45"/>
        <end position="55"/>
    </location>
</feature>
<keyword evidence="4" id="KW-1185">Reference proteome</keyword>
<proteinExistence type="predicted"/>
<feature type="compositionally biased region" description="Basic and acidic residues" evidence="1">
    <location>
        <begin position="25"/>
        <end position="39"/>
    </location>
</feature>
<feature type="compositionally biased region" description="Basic and acidic residues" evidence="1">
    <location>
        <begin position="130"/>
        <end position="144"/>
    </location>
</feature>
<feature type="compositionally biased region" description="Polar residues" evidence="1">
    <location>
        <begin position="362"/>
        <end position="374"/>
    </location>
</feature>
<feature type="compositionally biased region" description="Polar residues" evidence="1">
    <location>
        <begin position="305"/>
        <end position="315"/>
    </location>
</feature>
<accession>A0A559MLW3</accession>
<protein>
    <recommendedName>
        <fullName evidence="2">DUF7514 domain-containing protein</fullName>
    </recommendedName>
</protein>
<gene>
    <name evidence="3" type="ORF">LAWI1_G001755</name>
</gene>
<evidence type="ECO:0000259" key="2">
    <source>
        <dbReference type="Pfam" id="PF24355"/>
    </source>
</evidence>
<feature type="compositionally biased region" description="Basic and acidic residues" evidence="1">
    <location>
        <begin position="460"/>
        <end position="482"/>
    </location>
</feature>
<evidence type="ECO:0000256" key="1">
    <source>
        <dbReference type="SAM" id="MobiDB-lite"/>
    </source>
</evidence>
<feature type="compositionally biased region" description="Low complexity" evidence="1">
    <location>
        <begin position="226"/>
        <end position="240"/>
    </location>
</feature>
<feature type="compositionally biased region" description="Basic and acidic residues" evidence="1">
    <location>
        <begin position="435"/>
        <end position="452"/>
    </location>
</feature>
<feature type="region of interest" description="Disordered" evidence="1">
    <location>
        <begin position="1"/>
        <end position="64"/>
    </location>
</feature>
<dbReference type="PANTHER" id="PTHR39611:SF1">
    <property type="entry name" value="HYDROXYPROLINE-RICH GLYCOPROTEIN DZ-HRGP"/>
    <property type="match status" value="1"/>
</dbReference>
<reference evidence="3 4" key="1">
    <citation type="submission" date="2018-05" db="EMBL/GenBank/DDBJ databases">
        <title>Genome sequencing and assembly of the regulated plant pathogen Lachnellula willkommii and related sister species for the development of diagnostic species identification markers.</title>
        <authorList>
            <person name="Giroux E."/>
            <person name="Bilodeau G."/>
        </authorList>
    </citation>
    <scope>NUCLEOTIDE SEQUENCE [LARGE SCALE GENOMIC DNA]</scope>
    <source>
        <strain evidence="3 4">CBS 172.35</strain>
    </source>
</reference>